<reference evidence="1 2" key="1">
    <citation type="submission" date="2020-04" db="EMBL/GenBank/DDBJ databases">
        <title>MicrobeNet Type strains.</title>
        <authorList>
            <person name="Nicholson A.C."/>
        </authorList>
    </citation>
    <scope>NUCLEOTIDE SEQUENCE [LARGE SCALE GENOMIC DNA]</scope>
    <source>
        <strain evidence="1 2">JCM 3332</strain>
    </source>
</reference>
<proteinExistence type="predicted"/>
<dbReference type="EMBL" id="JAAXOT010000006">
    <property type="protein sequence ID" value="NKY57142.1"/>
    <property type="molecule type" value="Genomic_DNA"/>
</dbReference>
<dbReference type="AlphaFoldDB" id="A0A846YHP8"/>
<organism evidence="1 2">
    <name type="scientific">Nocardia flavorosea</name>
    <dbReference type="NCBI Taxonomy" id="53429"/>
    <lineage>
        <taxon>Bacteria</taxon>
        <taxon>Bacillati</taxon>
        <taxon>Actinomycetota</taxon>
        <taxon>Actinomycetes</taxon>
        <taxon>Mycobacteriales</taxon>
        <taxon>Nocardiaceae</taxon>
        <taxon>Nocardia</taxon>
    </lineage>
</organism>
<comment type="caution">
    <text evidence="1">The sequence shown here is derived from an EMBL/GenBank/DDBJ whole genome shotgun (WGS) entry which is preliminary data.</text>
</comment>
<evidence type="ECO:0000313" key="1">
    <source>
        <dbReference type="EMBL" id="NKY57142.1"/>
    </source>
</evidence>
<keyword evidence="2" id="KW-1185">Reference proteome</keyword>
<sequence>MLIEDYQRSVPACPGVLLRPHPAGIGTVLRGNAEAVLPELTSSDDCFVRRELEKYMVMGLFRHERDCRIYANHQAAKDISVMNPAGYAIIHTIDPHFEHR</sequence>
<dbReference type="Proteomes" id="UP000570678">
    <property type="component" value="Unassembled WGS sequence"/>
</dbReference>
<accession>A0A846YHP8</accession>
<name>A0A846YHP8_9NOCA</name>
<gene>
    <name evidence="1" type="ORF">HGA15_13440</name>
</gene>
<evidence type="ECO:0000313" key="2">
    <source>
        <dbReference type="Proteomes" id="UP000570678"/>
    </source>
</evidence>
<dbReference type="RefSeq" id="WP_062976461.1">
    <property type="nucleotide sequence ID" value="NZ_JAAXOT010000006.1"/>
</dbReference>
<protein>
    <submittedName>
        <fullName evidence="1">Uncharacterized protein</fullName>
    </submittedName>
</protein>